<dbReference type="EMBL" id="CAADFR010000146">
    <property type="protein sequence ID" value="VFK43409.1"/>
    <property type="molecule type" value="Genomic_DNA"/>
</dbReference>
<sequence>MNTLESKLLTAAREDRLLDYIDEQWRVTDRDDRDPLAEALADLHNQGKIDVVAAFGKLKNDKQPPNFFLTKRIFEKTLPKIEAPTSEVLKCVLHLFHEAGQDMTAGFIIDPYINFCAANPSRPREAIGLIETSPDKLAGLLTPSLVAGSRLDAQQYLNEAIRLSTHLTIEIRRDAVFSLGRIEYPEEGDLPEKALTTLEHAIAGENDDLLIRSVIKSAFSLYKKQESLEGRVTGLIDTVLTGGGDQALHAASEILFFEDKEIPETLLDKLLSHLRQVNPAHKGTLDNIDHGLEALLAGESPEKAIRFIEALLTTKAESLSMEAFDGVGRELLKNREGLLNCVMTRWFLGGNPALCRVIPYVMVHQDISHDLPLAVDPEELHPIDPDRILFLARKAIGYLFFRPVTAASIVLSLMEYAKDDEMKKTLTGLLFDPLSINYGKVEDYIKEQVDSENDSIRSACKGSLAAFDQYLDGLKSTGEIPELNPSQSRQEAYRRHYSKQMSEAMRQGEENSLAQFCSKSVLLYGRKSIFHVRGSSDEIDRREMQLHNFDFSTEIPRLSIIAPFDFDYTLRVFRAEKPAT</sequence>
<evidence type="ECO:0000313" key="2">
    <source>
        <dbReference type="EMBL" id="VFK48864.1"/>
    </source>
</evidence>
<organism evidence="1">
    <name type="scientific">Candidatus Kentrum sp. SD</name>
    <dbReference type="NCBI Taxonomy" id="2126332"/>
    <lineage>
        <taxon>Bacteria</taxon>
        <taxon>Pseudomonadati</taxon>
        <taxon>Pseudomonadota</taxon>
        <taxon>Gammaproteobacteria</taxon>
        <taxon>Candidatus Kentrum</taxon>
    </lineage>
</organism>
<accession>A0A450YPI6</accession>
<gene>
    <name evidence="2" type="ORF">BECKSD772E_GA0070983_11463</name>
    <name evidence="1" type="ORF">BECKSD772F_GA0070984_11463</name>
</gene>
<protein>
    <submittedName>
        <fullName evidence="1">Uncharacterized protein</fullName>
    </submittedName>
</protein>
<evidence type="ECO:0000313" key="1">
    <source>
        <dbReference type="EMBL" id="VFK43409.1"/>
    </source>
</evidence>
<proteinExistence type="predicted"/>
<dbReference type="AlphaFoldDB" id="A0A450YPI6"/>
<dbReference type="EMBL" id="CAADFU010000146">
    <property type="protein sequence ID" value="VFK48864.1"/>
    <property type="molecule type" value="Genomic_DNA"/>
</dbReference>
<name>A0A450YPI6_9GAMM</name>
<reference evidence="1" key="1">
    <citation type="submission" date="2019-02" db="EMBL/GenBank/DDBJ databases">
        <authorList>
            <person name="Gruber-Vodicka R. H."/>
            <person name="Seah K. B. B."/>
        </authorList>
    </citation>
    <scope>NUCLEOTIDE SEQUENCE</scope>
    <source>
        <strain evidence="2">BECK_S1320</strain>
        <strain evidence="1">BECK_S1321</strain>
    </source>
</reference>